<gene>
    <name evidence="1" type="ORF">HAX54_005739</name>
</gene>
<comment type="caution">
    <text evidence="1">The sequence shown here is derived from an EMBL/GenBank/DDBJ whole genome shotgun (WGS) entry which is preliminary data.</text>
</comment>
<keyword evidence="2" id="KW-1185">Reference proteome</keyword>
<name>A0ABS8RWL8_DATST</name>
<evidence type="ECO:0000313" key="1">
    <source>
        <dbReference type="EMBL" id="MCD7450395.1"/>
    </source>
</evidence>
<reference evidence="1 2" key="1">
    <citation type="journal article" date="2021" name="BMC Genomics">
        <title>Datura genome reveals duplications of psychoactive alkaloid biosynthetic genes and high mutation rate following tissue culture.</title>
        <authorList>
            <person name="Rajewski A."/>
            <person name="Carter-House D."/>
            <person name="Stajich J."/>
            <person name="Litt A."/>
        </authorList>
    </citation>
    <scope>NUCLEOTIDE SEQUENCE [LARGE SCALE GENOMIC DNA]</scope>
    <source>
        <strain evidence="1">AR-01</strain>
    </source>
</reference>
<proteinExistence type="predicted"/>
<dbReference type="EMBL" id="JACEIK010000129">
    <property type="protein sequence ID" value="MCD7450395.1"/>
    <property type="molecule type" value="Genomic_DNA"/>
</dbReference>
<dbReference type="Proteomes" id="UP000823775">
    <property type="component" value="Unassembled WGS sequence"/>
</dbReference>
<sequence>MEPASFKDWFEKQQCARSIVDLHPGKYIIRGEKLSFLVFAGLRGTHPYVPARVLRQLGMRQETSQIGEMARYITKHEKGVVTFKDMIIRGWGQKKVGESMVKNRFKPECSDTYKEWLKKNFSETLISDPNEPTQIADKKSEHQIQLHRL</sequence>
<organism evidence="1 2">
    <name type="scientific">Datura stramonium</name>
    <name type="common">Jimsonweed</name>
    <name type="synonym">Common thornapple</name>
    <dbReference type="NCBI Taxonomy" id="4076"/>
    <lineage>
        <taxon>Eukaryota</taxon>
        <taxon>Viridiplantae</taxon>
        <taxon>Streptophyta</taxon>
        <taxon>Embryophyta</taxon>
        <taxon>Tracheophyta</taxon>
        <taxon>Spermatophyta</taxon>
        <taxon>Magnoliopsida</taxon>
        <taxon>eudicotyledons</taxon>
        <taxon>Gunneridae</taxon>
        <taxon>Pentapetalae</taxon>
        <taxon>asterids</taxon>
        <taxon>lamiids</taxon>
        <taxon>Solanales</taxon>
        <taxon>Solanaceae</taxon>
        <taxon>Solanoideae</taxon>
        <taxon>Datureae</taxon>
        <taxon>Datura</taxon>
    </lineage>
</organism>
<protein>
    <submittedName>
        <fullName evidence="1">Uncharacterized protein</fullName>
    </submittedName>
</protein>
<accession>A0ABS8RWL8</accession>
<evidence type="ECO:0000313" key="2">
    <source>
        <dbReference type="Proteomes" id="UP000823775"/>
    </source>
</evidence>